<dbReference type="InterPro" id="IPR050824">
    <property type="entry name" value="Thiol_disulfide_DsbA"/>
</dbReference>
<dbReference type="InterPro" id="IPR036249">
    <property type="entry name" value="Thioredoxin-like_sf"/>
</dbReference>
<keyword evidence="3 8" id="KW-0732">Signal</keyword>
<evidence type="ECO:0000256" key="8">
    <source>
        <dbReference type="SAM" id="SignalP"/>
    </source>
</evidence>
<dbReference type="PROSITE" id="PS51352">
    <property type="entry name" value="THIOREDOXIN_2"/>
    <property type="match status" value="1"/>
</dbReference>
<keyword evidence="11" id="KW-1185">Reference proteome</keyword>
<dbReference type="SUPFAM" id="SSF52833">
    <property type="entry name" value="Thioredoxin-like"/>
    <property type="match status" value="1"/>
</dbReference>
<evidence type="ECO:0000256" key="3">
    <source>
        <dbReference type="ARBA" id="ARBA00022729"/>
    </source>
</evidence>
<proteinExistence type="inferred from homology"/>
<evidence type="ECO:0000259" key="9">
    <source>
        <dbReference type="PROSITE" id="PS51352"/>
    </source>
</evidence>
<dbReference type="InterPro" id="IPR001853">
    <property type="entry name" value="DSBA-like_thioredoxin_dom"/>
</dbReference>
<dbReference type="InterPro" id="IPR013766">
    <property type="entry name" value="Thioredoxin_domain"/>
</dbReference>
<gene>
    <name evidence="10" type="ORF">QU481_20785</name>
</gene>
<keyword evidence="5 7" id="KW-1015">Disulfide bond</keyword>
<reference evidence="10" key="1">
    <citation type="submission" date="2023-06" db="EMBL/GenBank/DDBJ databases">
        <authorList>
            <person name="Zhang S."/>
        </authorList>
    </citation>
    <scope>NUCLEOTIDE SEQUENCE</scope>
    <source>
        <strain evidence="10">SG2303</strain>
    </source>
</reference>
<keyword evidence="6" id="KW-0676">Redox-active center</keyword>
<feature type="domain" description="Thioredoxin" evidence="9">
    <location>
        <begin position="5"/>
        <end position="196"/>
    </location>
</feature>
<feature type="chain" id="PRO_5046863408" description="Thiol:disulfide interchange protein" evidence="8">
    <location>
        <begin position="19"/>
        <end position="204"/>
    </location>
</feature>
<name>A0ABT7XU65_9NEIS</name>
<evidence type="ECO:0000256" key="2">
    <source>
        <dbReference type="ARBA" id="ARBA00005791"/>
    </source>
</evidence>
<dbReference type="EMBL" id="JAUEDK010000060">
    <property type="protein sequence ID" value="MDN0077275.1"/>
    <property type="molecule type" value="Genomic_DNA"/>
</dbReference>
<comment type="caution">
    <text evidence="10">The sequence shown here is derived from an EMBL/GenBank/DDBJ whole genome shotgun (WGS) entry which is preliminary data.</text>
</comment>
<sequence>MKKWLLIGLMLVAGVANAAIVQGKDYVLLAKPQPVADPKKVEVLEFFSYTCIHCYNLEPVLNPYLEKLPADVAFNRVQVVWGKPMEGFARLVATETATGTTAKLHRPIFEAVMKQRIDLSKPDVLSGWLKQQPGIDVAKFMQAYQSFGVNAQVSRQTKMTRDYAIEGTPTIVVAGKYATQPAEPQRLVEVVNELVAKARTELKK</sequence>
<organism evidence="10 11">
    <name type="scientific">Crenobacter oryzisoli</name>
    <dbReference type="NCBI Taxonomy" id="3056844"/>
    <lineage>
        <taxon>Bacteria</taxon>
        <taxon>Pseudomonadati</taxon>
        <taxon>Pseudomonadota</taxon>
        <taxon>Betaproteobacteria</taxon>
        <taxon>Neisseriales</taxon>
        <taxon>Neisseriaceae</taxon>
        <taxon>Crenobacter</taxon>
    </lineage>
</organism>
<dbReference type="Gene3D" id="3.40.30.10">
    <property type="entry name" value="Glutaredoxin"/>
    <property type="match status" value="1"/>
</dbReference>
<dbReference type="CDD" id="cd03019">
    <property type="entry name" value="DsbA_DsbA"/>
    <property type="match status" value="1"/>
</dbReference>
<accession>A0ABT7XU65</accession>
<evidence type="ECO:0000313" key="11">
    <source>
        <dbReference type="Proteomes" id="UP001168540"/>
    </source>
</evidence>
<comment type="similarity">
    <text evidence="2">Belongs to the thioredoxin family. DsbA subfamily.</text>
</comment>
<dbReference type="PANTHER" id="PTHR35891:SF3">
    <property type="entry name" value="THIOL:DISULFIDE INTERCHANGE PROTEIN DSBL"/>
    <property type="match status" value="1"/>
</dbReference>
<evidence type="ECO:0000256" key="6">
    <source>
        <dbReference type="ARBA" id="ARBA00023284"/>
    </source>
</evidence>
<dbReference type="Pfam" id="PF01323">
    <property type="entry name" value="DSBA"/>
    <property type="match status" value="1"/>
</dbReference>
<protein>
    <recommendedName>
        <fullName evidence="7">Thiol:disulfide interchange protein</fullName>
    </recommendedName>
</protein>
<dbReference type="PIRSF" id="PIRSF001488">
    <property type="entry name" value="Tdi_protein"/>
    <property type="match status" value="1"/>
</dbReference>
<evidence type="ECO:0000256" key="7">
    <source>
        <dbReference type="PIRNR" id="PIRNR001488"/>
    </source>
</evidence>
<comment type="subcellular location">
    <subcellularLocation>
        <location evidence="1 7">Periplasm</location>
    </subcellularLocation>
</comment>
<evidence type="ECO:0000256" key="4">
    <source>
        <dbReference type="ARBA" id="ARBA00022764"/>
    </source>
</evidence>
<dbReference type="InterPro" id="IPR023205">
    <property type="entry name" value="DsbA/DsbL"/>
</dbReference>
<feature type="signal peptide" evidence="8">
    <location>
        <begin position="1"/>
        <end position="18"/>
    </location>
</feature>
<keyword evidence="4 7" id="KW-0574">Periplasm</keyword>
<evidence type="ECO:0000256" key="1">
    <source>
        <dbReference type="ARBA" id="ARBA00004418"/>
    </source>
</evidence>
<evidence type="ECO:0000256" key="5">
    <source>
        <dbReference type="ARBA" id="ARBA00023157"/>
    </source>
</evidence>
<evidence type="ECO:0000313" key="10">
    <source>
        <dbReference type="EMBL" id="MDN0077275.1"/>
    </source>
</evidence>
<dbReference type="RefSeq" id="WP_289831918.1">
    <property type="nucleotide sequence ID" value="NZ_JAUEDK010000060.1"/>
</dbReference>
<dbReference type="PANTHER" id="PTHR35891">
    <property type="entry name" value="THIOL:DISULFIDE INTERCHANGE PROTEIN DSBA"/>
    <property type="match status" value="1"/>
</dbReference>
<dbReference type="Proteomes" id="UP001168540">
    <property type="component" value="Unassembled WGS sequence"/>
</dbReference>